<dbReference type="GO" id="GO:0005858">
    <property type="term" value="C:axonemal dynein complex"/>
    <property type="evidence" value="ECO:0007669"/>
    <property type="project" value="TreeGrafter"/>
</dbReference>
<dbReference type="WBParaSite" id="nRc.2.0.1.t18561-RA">
    <property type="protein sequence ID" value="nRc.2.0.1.t18561-RA"/>
    <property type="gene ID" value="nRc.2.0.1.g18561"/>
</dbReference>
<evidence type="ECO:0000313" key="2">
    <source>
        <dbReference type="WBParaSite" id="nRc.2.0.1.t18561-RA"/>
    </source>
</evidence>
<organism evidence="1 2">
    <name type="scientific">Romanomermis culicivorax</name>
    <name type="common">Nematode worm</name>
    <dbReference type="NCBI Taxonomy" id="13658"/>
    <lineage>
        <taxon>Eukaryota</taxon>
        <taxon>Metazoa</taxon>
        <taxon>Ecdysozoa</taxon>
        <taxon>Nematoda</taxon>
        <taxon>Enoplea</taxon>
        <taxon>Dorylaimia</taxon>
        <taxon>Mermithida</taxon>
        <taxon>Mermithoidea</taxon>
        <taxon>Mermithidae</taxon>
        <taxon>Romanomermis</taxon>
    </lineage>
</organism>
<reference evidence="2" key="1">
    <citation type="submission" date="2022-11" db="UniProtKB">
        <authorList>
            <consortium name="WormBaseParasite"/>
        </authorList>
    </citation>
    <scope>IDENTIFICATION</scope>
</reference>
<dbReference type="PANTHER" id="PTHR46532">
    <property type="entry name" value="MALE FERTILITY FACTOR KL5"/>
    <property type="match status" value="1"/>
</dbReference>
<dbReference type="GO" id="GO:0007018">
    <property type="term" value="P:microtubule-based movement"/>
    <property type="evidence" value="ECO:0007669"/>
    <property type="project" value="InterPro"/>
</dbReference>
<dbReference type="AlphaFoldDB" id="A0A915IYQ7"/>
<evidence type="ECO:0000313" key="1">
    <source>
        <dbReference type="Proteomes" id="UP000887565"/>
    </source>
</evidence>
<name>A0A915IYQ7_ROMCU</name>
<dbReference type="Proteomes" id="UP000887565">
    <property type="component" value="Unplaced"/>
</dbReference>
<proteinExistence type="predicted"/>
<dbReference type="GO" id="GO:0045505">
    <property type="term" value="F:dynein intermediate chain binding"/>
    <property type="evidence" value="ECO:0007669"/>
    <property type="project" value="InterPro"/>
</dbReference>
<keyword evidence="1" id="KW-1185">Reference proteome</keyword>
<protein>
    <submittedName>
        <fullName evidence="2">Uncharacterized protein</fullName>
    </submittedName>
</protein>
<dbReference type="PANTHER" id="PTHR46532:SF15">
    <property type="entry name" value="CYTOPLASMIC DYNEIN 2 HEAVY CHAIN 1"/>
    <property type="match status" value="1"/>
</dbReference>
<dbReference type="GO" id="GO:0051959">
    <property type="term" value="F:dynein light intermediate chain binding"/>
    <property type="evidence" value="ECO:0007669"/>
    <property type="project" value="InterPro"/>
</dbReference>
<dbReference type="InterPro" id="IPR026983">
    <property type="entry name" value="DHC"/>
</dbReference>
<sequence>MIKEQVNVLRQNVGTRVQSLEQDIDKFAARWYQLKPNPDILESKSDNKTLVHAIEFIKEKKLEFNDLLEQKEKLCSEAEQFDLKKPEFLVLEEVKSDLEIVGSNWLLFEEFNNALEVLVKEDWISFRNRLYVFEEVLSIWNEKLRNSPLTHVAVRLKGEIEFYQVVDVKFY</sequence>
<accession>A0A915IYQ7</accession>